<organism evidence="3 4">
    <name type="scientific">Dolichospermum compactum NIES-806</name>
    <dbReference type="NCBI Taxonomy" id="1973481"/>
    <lineage>
        <taxon>Bacteria</taxon>
        <taxon>Bacillati</taxon>
        <taxon>Cyanobacteriota</taxon>
        <taxon>Cyanophyceae</taxon>
        <taxon>Nostocales</taxon>
        <taxon>Aphanizomenonaceae</taxon>
        <taxon>Dolichospermum</taxon>
        <taxon>Dolichospermum compactum</taxon>
    </lineage>
</organism>
<dbReference type="OrthoDB" id="474108at2"/>
<evidence type="ECO:0000313" key="3">
    <source>
        <dbReference type="EMBL" id="BAZ88048.1"/>
    </source>
</evidence>
<evidence type="ECO:0000313" key="4">
    <source>
        <dbReference type="Proteomes" id="UP000218702"/>
    </source>
</evidence>
<dbReference type="InterPro" id="IPR027417">
    <property type="entry name" value="P-loop_NTPase"/>
</dbReference>
<accession>A0A1Z4V9C3</accession>
<feature type="compositionally biased region" description="Acidic residues" evidence="1">
    <location>
        <begin position="615"/>
        <end position="641"/>
    </location>
</feature>
<dbReference type="RefSeq" id="WP_096670408.1">
    <property type="nucleotide sequence ID" value="NZ_AP018316.1"/>
</dbReference>
<gene>
    <name evidence="3" type="ORF">NIES806_42820</name>
</gene>
<dbReference type="SUPFAM" id="SSF52540">
    <property type="entry name" value="P-loop containing nucleoside triphosphate hydrolases"/>
    <property type="match status" value="1"/>
</dbReference>
<name>A0A1Z4V9C3_9CYAN</name>
<sequence>MTNTPISPIEAVNAAINSHNPFINAGIVKEQDVWGKGVPDVPTLNAHASNQVFKAIEFVRKSQSSQDKVTSIAITAQQGVGKTHLLSRIRHELEKVGCALFVYAGGNNYTDLNFVKYQFQQTLADSLSKTGSQEVMQWQEIAAAMANEGRENPPTPAELVKRFDHAYKSSLAKNKNLMNALQKQIIRNKSDADPYIIRAILWTLSETQAPFAIKWLSGEELAQLNADELGLPNPSKTNQDREAEALKNIQQILNLVGYYNSIIICFDEIDVKNNSTEDGFPTESVIANFVKILHDTLENSDLSQGVVILTVMLPETWRDKVNSIQGGTPDRISKFTQRKPIDLKPVSADYMVQLATVWLREYYSSKNLIPPHILYPFEESHLREYGKNKPTVREALRWCADNFKVEEEKLSDDPFERFELAFTRESEAKIEEYIEDSSLIAEALYFGFNTLKGQTLEGVMIEELTNDIKPKAHNKNFINFKIIGNENGKEVKIGVAVIQDSQSTLNACLKRLNDYHTFDLTRGCLVRSHSKIKQMKKTAATYSLLNELILHKGGENVDLIEDQIRPLVAILAIYQKRQNYKLTEEQIFDFISQNKITFDNLLLREILSDPSGEIPEVDDAPDWGDDDVIDNDDGGLDELFG</sequence>
<evidence type="ECO:0000259" key="2">
    <source>
        <dbReference type="Pfam" id="PF07693"/>
    </source>
</evidence>
<evidence type="ECO:0000256" key="1">
    <source>
        <dbReference type="SAM" id="MobiDB-lite"/>
    </source>
</evidence>
<dbReference type="InterPro" id="IPR011646">
    <property type="entry name" value="KAP_P-loop"/>
</dbReference>
<dbReference type="KEGG" id="dcm:NIES806_42820"/>
<dbReference type="EMBL" id="AP018316">
    <property type="protein sequence ID" value="BAZ88048.1"/>
    <property type="molecule type" value="Genomic_DNA"/>
</dbReference>
<dbReference type="Proteomes" id="UP000218702">
    <property type="component" value="Chromosome"/>
</dbReference>
<dbReference type="AlphaFoldDB" id="A0A1Z4V9C3"/>
<protein>
    <recommendedName>
        <fullName evidence="2">KAP NTPase domain-containing protein</fullName>
    </recommendedName>
</protein>
<reference evidence="3 4" key="1">
    <citation type="submission" date="2017-06" db="EMBL/GenBank/DDBJ databases">
        <title>Genome sequencing of cyanobaciteial culture collection at National Institute for Environmental Studies (NIES).</title>
        <authorList>
            <person name="Hirose Y."/>
            <person name="Shimura Y."/>
            <person name="Fujisawa T."/>
            <person name="Nakamura Y."/>
            <person name="Kawachi M."/>
        </authorList>
    </citation>
    <scope>NUCLEOTIDE SEQUENCE [LARGE SCALE GENOMIC DNA]</scope>
    <source>
        <strain evidence="3 4">NIES-806</strain>
    </source>
</reference>
<dbReference type="Pfam" id="PF07693">
    <property type="entry name" value="KAP_NTPase"/>
    <property type="match status" value="1"/>
</dbReference>
<keyword evidence="4" id="KW-1185">Reference proteome</keyword>
<proteinExistence type="predicted"/>
<feature type="domain" description="KAP NTPase" evidence="2">
    <location>
        <begin position="67"/>
        <end position="135"/>
    </location>
</feature>
<feature type="region of interest" description="Disordered" evidence="1">
    <location>
        <begin position="612"/>
        <end position="641"/>
    </location>
</feature>